<evidence type="ECO:0000259" key="9">
    <source>
        <dbReference type="PROSITE" id="PS50893"/>
    </source>
</evidence>
<proteinExistence type="predicted"/>
<dbReference type="InterPro" id="IPR036640">
    <property type="entry name" value="ABC1_TM_sf"/>
</dbReference>
<protein>
    <submittedName>
        <fullName evidence="11">ABC transporter ATP-binding protein</fullName>
    </submittedName>
</protein>
<dbReference type="InterPro" id="IPR011527">
    <property type="entry name" value="ABC1_TM_dom"/>
</dbReference>
<keyword evidence="7 8" id="KW-0472">Membrane</keyword>
<dbReference type="GO" id="GO:0015421">
    <property type="term" value="F:ABC-type oligopeptide transporter activity"/>
    <property type="evidence" value="ECO:0007669"/>
    <property type="project" value="TreeGrafter"/>
</dbReference>
<sequence length="611" mass="68283">MQGFKEKDFDEKIGFSIWRRLLKFALPYRRDLIAIIVAMVFTAAADIALPLLTKYAIDTYIASNSLQGLPGFMAVYAVIFGIQGALVAFFVRKASKVEMYVSYDIRKEGFKRLQQLSFSFYDHTPVGYMMARMTSDVNRLSETIGWSLTDVAWSICFVLGVAGAMLAMNWRLALLVLVVLPPLAVVSLYFQKKILHYHRIIRRTNSRITGAFNEGISGAKTSKTLVREQANLEEFQVLTEEMYRSSVKSATFSAIYMPIVMVLGSIGTALALWQGGNIALLTGFGTLAAFLSYTTQFFDPVQQLARIFAELQSAQAAAERVMNLVETQPEITDSQGVEAIYGDVFAPKRENWEPIKGRVTFQHTGFAYQSGERVLEDFNLDVRPGERIALVGETGAGKSTIVNLLCRFYEPTEGKILIDGKDYRARSQLWLQSNLGYVLQSPHLFSGTIADNIRYGNRSASLEQVRRAARLVHADGFIEALEKGYDTQVGEGGNLLSTGQKQLISFARAILPDPQLFVLDEATSSIDTETEALIQQAIYNVLENRTSFIVAHRLSTIRSADRILVIDGGRIVEQGSHRELMGQKGHYYELYTRQFMQERQDDLLGGREGAG</sequence>
<dbReference type="SMART" id="SM00382">
    <property type="entry name" value="AAA"/>
    <property type="match status" value="1"/>
</dbReference>
<keyword evidence="5 11" id="KW-0067">ATP-binding</keyword>
<dbReference type="CDD" id="cd18540">
    <property type="entry name" value="ABC_6TM_exporter_like"/>
    <property type="match status" value="1"/>
</dbReference>
<evidence type="ECO:0000256" key="4">
    <source>
        <dbReference type="ARBA" id="ARBA00022741"/>
    </source>
</evidence>
<dbReference type="SUPFAM" id="SSF90123">
    <property type="entry name" value="ABC transporter transmembrane region"/>
    <property type="match status" value="1"/>
</dbReference>
<dbReference type="Gene3D" id="3.40.50.300">
    <property type="entry name" value="P-loop containing nucleotide triphosphate hydrolases"/>
    <property type="match status" value="1"/>
</dbReference>
<dbReference type="PROSITE" id="PS50893">
    <property type="entry name" value="ABC_TRANSPORTER_2"/>
    <property type="match status" value="1"/>
</dbReference>
<dbReference type="CDD" id="cd03254">
    <property type="entry name" value="ABCC_Glucan_exporter_like"/>
    <property type="match status" value="1"/>
</dbReference>
<dbReference type="PROSITE" id="PS50929">
    <property type="entry name" value="ABC_TM1F"/>
    <property type="match status" value="1"/>
</dbReference>
<dbReference type="GO" id="GO:0005886">
    <property type="term" value="C:plasma membrane"/>
    <property type="evidence" value="ECO:0007669"/>
    <property type="project" value="UniProtKB-SubCell"/>
</dbReference>
<dbReference type="InterPro" id="IPR039421">
    <property type="entry name" value="Type_1_exporter"/>
</dbReference>
<dbReference type="Gene3D" id="1.20.1560.10">
    <property type="entry name" value="ABC transporter type 1, transmembrane domain"/>
    <property type="match status" value="1"/>
</dbReference>
<dbReference type="EMBL" id="JACRSO010000003">
    <property type="protein sequence ID" value="MBC8529529.1"/>
    <property type="molecule type" value="Genomic_DNA"/>
</dbReference>
<feature type="transmembrane region" description="Helical" evidence="8">
    <location>
        <begin position="32"/>
        <end position="52"/>
    </location>
</feature>
<name>A0A926D227_9FIRM</name>
<evidence type="ECO:0000256" key="3">
    <source>
        <dbReference type="ARBA" id="ARBA00022692"/>
    </source>
</evidence>
<evidence type="ECO:0000256" key="5">
    <source>
        <dbReference type="ARBA" id="ARBA00022840"/>
    </source>
</evidence>
<evidence type="ECO:0000256" key="6">
    <source>
        <dbReference type="ARBA" id="ARBA00022989"/>
    </source>
</evidence>
<dbReference type="RefSeq" id="WP_249285359.1">
    <property type="nucleotide sequence ID" value="NZ_JACRSO010000003.1"/>
</dbReference>
<dbReference type="Pfam" id="PF00005">
    <property type="entry name" value="ABC_tran"/>
    <property type="match status" value="1"/>
</dbReference>
<dbReference type="Proteomes" id="UP000654279">
    <property type="component" value="Unassembled WGS sequence"/>
</dbReference>
<gene>
    <name evidence="11" type="ORF">H8699_08835</name>
</gene>
<feature type="domain" description="ABC transmembrane type-1" evidence="10">
    <location>
        <begin position="33"/>
        <end position="313"/>
    </location>
</feature>
<keyword evidence="4" id="KW-0547">Nucleotide-binding</keyword>
<organism evidence="11 12">
    <name type="scientific">Luoshenia tenuis</name>
    <dbReference type="NCBI Taxonomy" id="2763654"/>
    <lineage>
        <taxon>Bacteria</taxon>
        <taxon>Bacillati</taxon>
        <taxon>Bacillota</taxon>
        <taxon>Clostridia</taxon>
        <taxon>Christensenellales</taxon>
        <taxon>Christensenellaceae</taxon>
        <taxon>Luoshenia</taxon>
    </lineage>
</organism>
<dbReference type="Pfam" id="PF00664">
    <property type="entry name" value="ABC_membrane"/>
    <property type="match status" value="1"/>
</dbReference>
<comment type="caution">
    <text evidence="11">The sequence shown here is derived from an EMBL/GenBank/DDBJ whole genome shotgun (WGS) entry which is preliminary data.</text>
</comment>
<dbReference type="GO" id="GO:0016887">
    <property type="term" value="F:ATP hydrolysis activity"/>
    <property type="evidence" value="ECO:0007669"/>
    <property type="project" value="InterPro"/>
</dbReference>
<dbReference type="PANTHER" id="PTHR43394">
    <property type="entry name" value="ATP-DEPENDENT PERMEASE MDL1, MITOCHONDRIAL"/>
    <property type="match status" value="1"/>
</dbReference>
<dbReference type="InterPro" id="IPR027417">
    <property type="entry name" value="P-loop_NTPase"/>
</dbReference>
<accession>A0A926D227</accession>
<dbReference type="AlphaFoldDB" id="A0A926D227"/>
<feature type="domain" description="ABC transporter" evidence="9">
    <location>
        <begin position="359"/>
        <end position="593"/>
    </location>
</feature>
<keyword evidence="3 8" id="KW-0812">Transmembrane</keyword>
<evidence type="ECO:0000259" key="10">
    <source>
        <dbReference type="PROSITE" id="PS50929"/>
    </source>
</evidence>
<evidence type="ECO:0000256" key="2">
    <source>
        <dbReference type="ARBA" id="ARBA00022448"/>
    </source>
</evidence>
<keyword evidence="6 8" id="KW-1133">Transmembrane helix</keyword>
<keyword evidence="12" id="KW-1185">Reference proteome</keyword>
<keyword evidence="2" id="KW-0813">Transport</keyword>
<dbReference type="SUPFAM" id="SSF52540">
    <property type="entry name" value="P-loop containing nucleoside triphosphate hydrolases"/>
    <property type="match status" value="1"/>
</dbReference>
<feature type="transmembrane region" description="Helical" evidence="8">
    <location>
        <begin position="172"/>
        <end position="190"/>
    </location>
</feature>
<dbReference type="FunFam" id="3.40.50.300:FF:000287">
    <property type="entry name" value="Multidrug ABC transporter ATP-binding protein"/>
    <property type="match status" value="1"/>
</dbReference>
<dbReference type="PANTHER" id="PTHR43394:SF1">
    <property type="entry name" value="ATP-BINDING CASSETTE SUB-FAMILY B MEMBER 10, MITOCHONDRIAL"/>
    <property type="match status" value="1"/>
</dbReference>
<feature type="transmembrane region" description="Helical" evidence="8">
    <location>
        <begin position="252"/>
        <end position="272"/>
    </location>
</feature>
<evidence type="ECO:0000256" key="1">
    <source>
        <dbReference type="ARBA" id="ARBA00004651"/>
    </source>
</evidence>
<comment type="subcellular location">
    <subcellularLocation>
        <location evidence="1">Cell membrane</location>
        <topology evidence="1">Multi-pass membrane protein</topology>
    </subcellularLocation>
</comment>
<dbReference type="GO" id="GO:0005524">
    <property type="term" value="F:ATP binding"/>
    <property type="evidence" value="ECO:0007669"/>
    <property type="project" value="UniProtKB-KW"/>
</dbReference>
<dbReference type="InterPro" id="IPR003593">
    <property type="entry name" value="AAA+_ATPase"/>
</dbReference>
<evidence type="ECO:0000256" key="8">
    <source>
        <dbReference type="SAM" id="Phobius"/>
    </source>
</evidence>
<reference evidence="11" key="1">
    <citation type="submission" date="2020-08" db="EMBL/GenBank/DDBJ databases">
        <title>Genome public.</title>
        <authorList>
            <person name="Liu C."/>
            <person name="Sun Q."/>
        </authorList>
    </citation>
    <scope>NUCLEOTIDE SEQUENCE</scope>
    <source>
        <strain evidence="11">NSJ-44</strain>
    </source>
</reference>
<evidence type="ECO:0000256" key="7">
    <source>
        <dbReference type="ARBA" id="ARBA00023136"/>
    </source>
</evidence>
<feature type="transmembrane region" description="Helical" evidence="8">
    <location>
        <begin position="72"/>
        <end position="91"/>
    </location>
</feature>
<feature type="transmembrane region" description="Helical" evidence="8">
    <location>
        <begin position="143"/>
        <end position="166"/>
    </location>
</feature>
<evidence type="ECO:0000313" key="12">
    <source>
        <dbReference type="Proteomes" id="UP000654279"/>
    </source>
</evidence>
<dbReference type="InterPro" id="IPR003439">
    <property type="entry name" value="ABC_transporter-like_ATP-bd"/>
</dbReference>
<evidence type="ECO:0000313" key="11">
    <source>
        <dbReference type="EMBL" id="MBC8529529.1"/>
    </source>
</evidence>